<dbReference type="GO" id="GO:0005524">
    <property type="term" value="F:ATP binding"/>
    <property type="evidence" value="ECO:0007669"/>
    <property type="project" value="UniProtKB-KW"/>
</dbReference>
<dbReference type="SUPFAM" id="SSF55681">
    <property type="entry name" value="Class II aaRS and biotin synthetases"/>
    <property type="match status" value="1"/>
</dbReference>
<evidence type="ECO:0000256" key="5">
    <source>
        <dbReference type="ARBA" id="ARBA00022598"/>
    </source>
</evidence>
<dbReference type="SUPFAM" id="SSF50249">
    <property type="entry name" value="Nucleic acid-binding proteins"/>
    <property type="match status" value="1"/>
</dbReference>
<dbReference type="AlphaFoldDB" id="A0A9K3GFL9"/>
<dbReference type="InterPro" id="IPR006195">
    <property type="entry name" value="aa-tRNA-synth_II"/>
</dbReference>
<dbReference type="PRINTS" id="PR01042">
    <property type="entry name" value="TRNASYNTHASP"/>
</dbReference>
<dbReference type="GO" id="GO:0006421">
    <property type="term" value="P:asparaginyl-tRNA aminoacylation"/>
    <property type="evidence" value="ECO:0007669"/>
    <property type="project" value="InterPro"/>
</dbReference>
<comment type="caution">
    <text evidence="13">The sequence shown here is derived from an EMBL/GenBank/DDBJ whole genome shotgun (WGS) entry which is preliminary data.</text>
</comment>
<dbReference type="InterPro" id="IPR045864">
    <property type="entry name" value="aa-tRNA-synth_II/BPL/LPL"/>
</dbReference>
<name>A0A9K3GFL9_9EUKA</name>
<dbReference type="OrthoDB" id="1931232at2759"/>
<dbReference type="Gene3D" id="2.40.50.140">
    <property type="entry name" value="Nucleic acid-binding proteins"/>
    <property type="match status" value="1"/>
</dbReference>
<dbReference type="GO" id="GO:0004816">
    <property type="term" value="F:asparagine-tRNA ligase activity"/>
    <property type="evidence" value="ECO:0007669"/>
    <property type="project" value="UniProtKB-EC"/>
</dbReference>
<dbReference type="InterPro" id="IPR004522">
    <property type="entry name" value="Asn-tRNA-ligase"/>
</dbReference>
<evidence type="ECO:0000256" key="7">
    <source>
        <dbReference type="ARBA" id="ARBA00022840"/>
    </source>
</evidence>
<dbReference type="Pfam" id="PF00152">
    <property type="entry name" value="tRNA-synt_2"/>
    <property type="match status" value="1"/>
</dbReference>
<keyword evidence="14" id="KW-1185">Reference proteome</keyword>
<dbReference type="EC" id="6.1.1.22" evidence="3"/>
<dbReference type="InterPro" id="IPR012340">
    <property type="entry name" value="NA-bd_OB-fold"/>
</dbReference>
<dbReference type="CDD" id="cd00776">
    <property type="entry name" value="AsxRS_core"/>
    <property type="match status" value="1"/>
</dbReference>
<proteinExistence type="inferred from homology"/>
<dbReference type="InterPro" id="IPR002312">
    <property type="entry name" value="Asp/Asn-tRNA-synth_IIb"/>
</dbReference>
<dbReference type="InterPro" id="IPR004365">
    <property type="entry name" value="NA-bd_OB_tRNA"/>
</dbReference>
<keyword evidence="8" id="KW-0648">Protein biosynthesis</keyword>
<dbReference type="Pfam" id="PF01336">
    <property type="entry name" value="tRNA_anti-codon"/>
    <property type="match status" value="1"/>
</dbReference>
<evidence type="ECO:0000313" key="14">
    <source>
        <dbReference type="Proteomes" id="UP000265618"/>
    </source>
</evidence>
<dbReference type="InterPro" id="IPR004364">
    <property type="entry name" value="Aa-tRNA-synt_II"/>
</dbReference>
<feature type="domain" description="Aminoacyl-transfer RNA synthetases class-II family profile" evidence="12">
    <location>
        <begin position="488"/>
        <end position="783"/>
    </location>
</feature>
<dbReference type="GO" id="GO:0005737">
    <property type="term" value="C:cytoplasm"/>
    <property type="evidence" value="ECO:0007669"/>
    <property type="project" value="UniProtKB-SubCell"/>
</dbReference>
<comment type="similarity">
    <text evidence="2">Belongs to the class-II aminoacyl-tRNA synthetase family.</text>
</comment>
<accession>A0A9K3GFL9</accession>
<evidence type="ECO:0000256" key="1">
    <source>
        <dbReference type="ARBA" id="ARBA00004496"/>
    </source>
</evidence>
<reference evidence="13 14" key="1">
    <citation type="journal article" date="2018" name="PLoS ONE">
        <title>The draft genome of Kipferlia bialata reveals reductive genome evolution in fornicate parasites.</title>
        <authorList>
            <person name="Tanifuji G."/>
            <person name="Takabayashi S."/>
            <person name="Kume K."/>
            <person name="Takagi M."/>
            <person name="Nakayama T."/>
            <person name="Kamikawa R."/>
            <person name="Inagaki Y."/>
            <person name="Hashimoto T."/>
        </authorList>
    </citation>
    <scope>NUCLEOTIDE SEQUENCE [LARGE SCALE GENOMIC DNA]</scope>
    <source>
        <strain evidence="13">NY0173</strain>
    </source>
</reference>
<dbReference type="Gene3D" id="3.30.930.10">
    <property type="entry name" value="Bira Bifunctional Protein, Domain 2"/>
    <property type="match status" value="1"/>
</dbReference>
<evidence type="ECO:0000259" key="12">
    <source>
        <dbReference type="PROSITE" id="PS50862"/>
    </source>
</evidence>
<keyword evidence="6" id="KW-0547">Nucleotide-binding</keyword>
<gene>
    <name evidence="13" type="ORF">KIPB_003209</name>
</gene>
<comment type="catalytic activity">
    <reaction evidence="11">
        <text>tRNA(Asn) + L-asparagine + ATP = L-asparaginyl-tRNA(Asn) + AMP + diphosphate + H(+)</text>
        <dbReference type="Rhea" id="RHEA:11180"/>
        <dbReference type="Rhea" id="RHEA-COMP:9659"/>
        <dbReference type="Rhea" id="RHEA-COMP:9674"/>
        <dbReference type="ChEBI" id="CHEBI:15378"/>
        <dbReference type="ChEBI" id="CHEBI:30616"/>
        <dbReference type="ChEBI" id="CHEBI:33019"/>
        <dbReference type="ChEBI" id="CHEBI:58048"/>
        <dbReference type="ChEBI" id="CHEBI:78442"/>
        <dbReference type="ChEBI" id="CHEBI:78515"/>
        <dbReference type="ChEBI" id="CHEBI:456215"/>
        <dbReference type="EC" id="6.1.1.22"/>
    </reaction>
</comment>
<evidence type="ECO:0000256" key="6">
    <source>
        <dbReference type="ARBA" id="ARBA00022741"/>
    </source>
</evidence>
<evidence type="ECO:0000256" key="8">
    <source>
        <dbReference type="ARBA" id="ARBA00022917"/>
    </source>
</evidence>
<keyword evidence="9" id="KW-0030">Aminoacyl-tRNA synthetase</keyword>
<organism evidence="13 14">
    <name type="scientific">Kipferlia bialata</name>
    <dbReference type="NCBI Taxonomy" id="797122"/>
    <lineage>
        <taxon>Eukaryota</taxon>
        <taxon>Metamonada</taxon>
        <taxon>Carpediemonas-like organisms</taxon>
        <taxon>Kipferlia</taxon>
    </lineage>
</organism>
<dbReference type="NCBIfam" id="TIGR00457">
    <property type="entry name" value="asnS"/>
    <property type="match status" value="1"/>
</dbReference>
<dbReference type="EMBL" id="BDIP01000599">
    <property type="protein sequence ID" value="GIQ82124.1"/>
    <property type="molecule type" value="Genomic_DNA"/>
</dbReference>
<sequence length="791" mass="86427">MDQTKKQTAKPVPPELAPYADEIAAEIAAIEASDLPKKSIKKQTKGVMIKYKKMVLEAKLRAERFSLLVADLSTQVALDRLHDAGLFDAAFFVLNTMKETLSPAMYALDAPAVLRAQLVLLACGIVPGGDVSAAPDAAVSAEVTEGLQAALAHQPPALPGLEAFTSDDTLDEESLLEALKERSSALGTPSTAIEAVSSYATEVVAALEAMLSTLTAPSDMAKASVARCAVVHQAHIALCCRLMEDEKKTTAAMKPFIPELRQADIDGTAASLAAKLLIAPLAVSGEVHTYTESVLNVTVDGEALSYSLTPEMYQAMTLASLAIGSPISLAVDADAAVTAFHLSPCVLAPPLPPATRVQTLLDMFTEKKEETAPVRIAISGWVDRIRRESKYMVFLVLRDGSNYVQCVLRGPMAQSLLARSLRRECTVCVCGDAVYDERAVTDVEVRGRTISLLGAAPSDFEGRVRVEGLEAFPHRHLLLRTQKYAKTLRLRSIAVHAFRNHLMGKGMVEVTPPTLVNTHCEGGSSLFEVDYYGKPAYLTQSSQLYLETACPAVGDCFCMLPSYRAEKSRTRRHVSEFMHLETEHPFCTFDDLLTVIEDMVCGVVDTVKAEAGPLLESLNQDVPSPQKPFKRMTHTEAIDWLREHEVYKDEEAKTFYTYGDDIPEAPERKMIDAIGEPVFLIKFPASLKSFYMKKCPGEPLLTESVDLLVPGVGEIVGGSMRMHEYGPTMDAFEANGLPPEQYHWYTDMRKYGAYPHGGCGLGVGRFLTWLFGLHSIKEVIMYPRTVDIISP</sequence>
<dbReference type="Proteomes" id="UP000265618">
    <property type="component" value="Unassembled WGS sequence"/>
</dbReference>
<dbReference type="PANTHER" id="PTHR22594:SF16">
    <property type="entry name" value="ASPARAGINE--TRNA LIGASE, CYTOPLASMIC"/>
    <property type="match status" value="1"/>
</dbReference>
<comment type="subcellular location">
    <subcellularLocation>
        <location evidence="1">Cytoplasm</location>
    </subcellularLocation>
</comment>
<evidence type="ECO:0000256" key="10">
    <source>
        <dbReference type="ARBA" id="ARBA00029886"/>
    </source>
</evidence>
<keyword evidence="4" id="KW-0963">Cytoplasm</keyword>
<evidence type="ECO:0000256" key="4">
    <source>
        <dbReference type="ARBA" id="ARBA00022490"/>
    </source>
</evidence>
<dbReference type="GO" id="GO:0003676">
    <property type="term" value="F:nucleic acid binding"/>
    <property type="evidence" value="ECO:0007669"/>
    <property type="project" value="InterPro"/>
</dbReference>
<evidence type="ECO:0000256" key="11">
    <source>
        <dbReference type="ARBA" id="ARBA00047844"/>
    </source>
</evidence>
<evidence type="ECO:0000256" key="2">
    <source>
        <dbReference type="ARBA" id="ARBA00008226"/>
    </source>
</evidence>
<keyword evidence="5 13" id="KW-0436">Ligase</keyword>
<evidence type="ECO:0000256" key="3">
    <source>
        <dbReference type="ARBA" id="ARBA00012816"/>
    </source>
</evidence>
<dbReference type="PANTHER" id="PTHR22594">
    <property type="entry name" value="ASPARTYL/LYSYL-TRNA SYNTHETASE"/>
    <property type="match status" value="1"/>
</dbReference>
<keyword evidence="7" id="KW-0067">ATP-binding</keyword>
<protein>
    <recommendedName>
        <fullName evidence="3">asparagine--tRNA ligase</fullName>
        <ecNumber evidence="3">6.1.1.22</ecNumber>
    </recommendedName>
    <alternativeName>
        <fullName evidence="10">Asparaginyl-tRNA synthetase</fullName>
    </alternativeName>
</protein>
<evidence type="ECO:0000313" key="13">
    <source>
        <dbReference type="EMBL" id="GIQ82124.1"/>
    </source>
</evidence>
<evidence type="ECO:0000256" key="9">
    <source>
        <dbReference type="ARBA" id="ARBA00023146"/>
    </source>
</evidence>
<dbReference type="PROSITE" id="PS50862">
    <property type="entry name" value="AA_TRNA_LIGASE_II"/>
    <property type="match status" value="1"/>
</dbReference>